<dbReference type="Pfam" id="PF00106">
    <property type="entry name" value="adh_short"/>
    <property type="match status" value="1"/>
</dbReference>
<dbReference type="InterPro" id="IPR057326">
    <property type="entry name" value="KR_dom"/>
</dbReference>
<comment type="similarity">
    <text evidence="2">Belongs to the short-chain dehydrogenases/reductases (SDR) family.</text>
</comment>
<dbReference type="GO" id="GO:0006629">
    <property type="term" value="P:lipid metabolic process"/>
    <property type="evidence" value="ECO:0007669"/>
    <property type="project" value="UniProtKB-ARBA"/>
</dbReference>
<dbReference type="PROSITE" id="PS00061">
    <property type="entry name" value="ADH_SHORT"/>
    <property type="match status" value="1"/>
</dbReference>
<dbReference type="AlphaFoldDB" id="A0AAN5C6E2"/>
<organism evidence="4 5">
    <name type="scientific">Pristionchus mayeri</name>
    <dbReference type="NCBI Taxonomy" id="1317129"/>
    <lineage>
        <taxon>Eukaryota</taxon>
        <taxon>Metazoa</taxon>
        <taxon>Ecdysozoa</taxon>
        <taxon>Nematoda</taxon>
        <taxon>Chromadorea</taxon>
        <taxon>Rhabditida</taxon>
        <taxon>Rhabditina</taxon>
        <taxon>Diplogasteromorpha</taxon>
        <taxon>Diplogasteroidea</taxon>
        <taxon>Neodiplogasteridae</taxon>
        <taxon>Pristionchus</taxon>
    </lineage>
</organism>
<evidence type="ECO:0000256" key="1">
    <source>
        <dbReference type="ARBA" id="ARBA00023002"/>
    </source>
</evidence>
<sequence length="226" mass="24310">MASSTFFQGKIILVSGSSNGIGRETARMFAERGAKLTITGRNAETLKRTKELCLEAGAKEDDILEIISDLENDDTPKTLVDETVKKFGGIDVLVNNAGMALTDTHGHTHMDVPLELFDRTMNVNLRAILVLTTLAVPHLEKTKGAVVNVSSIASLPFGRSEAFYSISKAGLDQLTIQMASKLIEKGIRVNSVNPGLVATDIVRKLGMGEEAEKAILSLGENKSMIP</sequence>
<protein>
    <recommendedName>
        <fullName evidence="3">Ketoreductase domain-containing protein</fullName>
    </recommendedName>
</protein>
<dbReference type="PRINTS" id="PR00080">
    <property type="entry name" value="SDRFAMILY"/>
</dbReference>
<name>A0AAN5C6E2_9BILA</name>
<dbReference type="Proteomes" id="UP001328107">
    <property type="component" value="Unassembled WGS sequence"/>
</dbReference>
<feature type="non-terminal residue" evidence="4">
    <location>
        <position position="226"/>
    </location>
</feature>
<dbReference type="SUPFAM" id="SSF51735">
    <property type="entry name" value="NAD(P)-binding Rossmann-fold domains"/>
    <property type="match status" value="1"/>
</dbReference>
<dbReference type="PANTHER" id="PTHR44115">
    <property type="entry name" value="PROTEIN CBG09704"/>
    <property type="match status" value="1"/>
</dbReference>
<dbReference type="Gene3D" id="3.40.50.720">
    <property type="entry name" value="NAD(P)-binding Rossmann-like Domain"/>
    <property type="match status" value="1"/>
</dbReference>
<feature type="domain" description="Ketoreductase" evidence="3">
    <location>
        <begin position="10"/>
        <end position="207"/>
    </location>
</feature>
<keyword evidence="5" id="KW-1185">Reference proteome</keyword>
<dbReference type="InterPro" id="IPR020904">
    <property type="entry name" value="Sc_DH/Rdtase_CS"/>
</dbReference>
<accession>A0AAN5C6E2</accession>
<keyword evidence="1" id="KW-0560">Oxidoreductase</keyword>
<evidence type="ECO:0000256" key="2">
    <source>
        <dbReference type="RuleBase" id="RU000363"/>
    </source>
</evidence>
<dbReference type="InterPro" id="IPR002347">
    <property type="entry name" value="SDR_fam"/>
</dbReference>
<proteinExistence type="inferred from homology"/>
<dbReference type="PANTHER" id="PTHR44115:SF4">
    <property type="entry name" value="OXIDOREDUCTASE"/>
    <property type="match status" value="1"/>
</dbReference>
<dbReference type="PRINTS" id="PR00081">
    <property type="entry name" value="GDHRDH"/>
</dbReference>
<dbReference type="SMART" id="SM00822">
    <property type="entry name" value="PKS_KR"/>
    <property type="match status" value="1"/>
</dbReference>
<dbReference type="FunFam" id="3.40.50.720:FF:000084">
    <property type="entry name" value="Short-chain dehydrogenase reductase"/>
    <property type="match status" value="1"/>
</dbReference>
<comment type="caution">
    <text evidence="4">The sequence shown here is derived from an EMBL/GenBank/DDBJ whole genome shotgun (WGS) entry which is preliminary data.</text>
</comment>
<evidence type="ECO:0000313" key="4">
    <source>
        <dbReference type="EMBL" id="GMR31637.1"/>
    </source>
</evidence>
<dbReference type="EMBL" id="BTRK01000001">
    <property type="protein sequence ID" value="GMR31637.1"/>
    <property type="molecule type" value="Genomic_DNA"/>
</dbReference>
<reference evidence="5" key="1">
    <citation type="submission" date="2022-10" db="EMBL/GenBank/DDBJ databases">
        <title>Genome assembly of Pristionchus species.</title>
        <authorList>
            <person name="Yoshida K."/>
            <person name="Sommer R.J."/>
        </authorList>
    </citation>
    <scope>NUCLEOTIDE SEQUENCE [LARGE SCALE GENOMIC DNA]</scope>
    <source>
        <strain evidence="5">RS5460</strain>
    </source>
</reference>
<gene>
    <name evidence="4" type="ORF">PMAYCL1PPCAC_01832</name>
</gene>
<evidence type="ECO:0000259" key="3">
    <source>
        <dbReference type="SMART" id="SM00822"/>
    </source>
</evidence>
<evidence type="ECO:0000313" key="5">
    <source>
        <dbReference type="Proteomes" id="UP001328107"/>
    </source>
</evidence>
<dbReference type="GO" id="GO:0016491">
    <property type="term" value="F:oxidoreductase activity"/>
    <property type="evidence" value="ECO:0007669"/>
    <property type="project" value="UniProtKB-KW"/>
</dbReference>
<dbReference type="InterPro" id="IPR036291">
    <property type="entry name" value="NAD(P)-bd_dom_sf"/>
</dbReference>